<gene>
    <name evidence="2" type="ORF">COS91_01490</name>
</gene>
<dbReference type="InterPro" id="IPR043129">
    <property type="entry name" value="ATPase_NBD"/>
</dbReference>
<dbReference type="PANTHER" id="PTHR18964:SF149">
    <property type="entry name" value="BIFUNCTIONAL UDP-N-ACETYLGLUCOSAMINE 2-EPIMERASE_N-ACETYLMANNOSAMINE KINASE"/>
    <property type="match status" value="1"/>
</dbReference>
<dbReference type="AlphaFoldDB" id="A0A2M6ZHY5"/>
<dbReference type="EMBL" id="PEWN01000024">
    <property type="protein sequence ID" value="PIU52004.1"/>
    <property type="molecule type" value="Genomic_DNA"/>
</dbReference>
<protein>
    <recommendedName>
        <fullName evidence="4">ROK family protein</fullName>
    </recommendedName>
</protein>
<accession>A0A2M6ZHY5</accession>
<evidence type="ECO:0000256" key="1">
    <source>
        <dbReference type="ARBA" id="ARBA00006479"/>
    </source>
</evidence>
<reference evidence="3" key="1">
    <citation type="submission" date="2017-09" db="EMBL/GenBank/DDBJ databases">
        <title>Depth-based differentiation of microbial function through sediment-hosted aquifers and enrichment of novel symbionts in the deep terrestrial subsurface.</title>
        <authorList>
            <person name="Probst A.J."/>
            <person name="Ladd B."/>
            <person name="Jarett J.K."/>
            <person name="Geller-Mcgrath D.E."/>
            <person name="Sieber C.M.K."/>
            <person name="Emerson J.B."/>
            <person name="Anantharaman K."/>
            <person name="Thomas B.C."/>
            <person name="Malmstrom R."/>
            <person name="Stieglmeier M."/>
            <person name="Klingl A."/>
            <person name="Woyke T."/>
            <person name="Ryan C.M."/>
            <person name="Banfield J.F."/>
        </authorList>
    </citation>
    <scope>NUCLEOTIDE SEQUENCE [LARGE SCALE GENOMIC DNA]</scope>
</reference>
<evidence type="ECO:0000313" key="3">
    <source>
        <dbReference type="Proteomes" id="UP000229227"/>
    </source>
</evidence>
<evidence type="ECO:0008006" key="4">
    <source>
        <dbReference type="Google" id="ProtNLM"/>
    </source>
</evidence>
<dbReference type="Pfam" id="PF00480">
    <property type="entry name" value="ROK"/>
    <property type="match status" value="1"/>
</dbReference>
<name>A0A2M6ZHY5_9BACT</name>
<dbReference type="Gene3D" id="3.30.420.40">
    <property type="match status" value="2"/>
</dbReference>
<dbReference type="InterPro" id="IPR000600">
    <property type="entry name" value="ROK"/>
</dbReference>
<dbReference type="SUPFAM" id="SSF53067">
    <property type="entry name" value="Actin-like ATPase domain"/>
    <property type="match status" value="2"/>
</dbReference>
<comment type="similarity">
    <text evidence="1">Belongs to the ROK (NagC/XylR) family.</text>
</comment>
<evidence type="ECO:0000313" key="2">
    <source>
        <dbReference type="EMBL" id="PIU52004.1"/>
    </source>
</evidence>
<feature type="non-terminal residue" evidence="2">
    <location>
        <position position="1"/>
    </location>
</feature>
<dbReference type="Proteomes" id="UP000229227">
    <property type="component" value="Unassembled WGS sequence"/>
</dbReference>
<sequence>QNKNLFENLVFRNKTSGVGQNKNILGIGIGVPGLIDRKKEISLYAVYLPQWKNVSVVKILKDKFGLPVFIDDCSRIGAIAEKLFGLAREDDDFVFLDLGIGIGCVFFNRGVLQTGATDSAGQIGHTIVKPGGKLCICGRKGCLESILSGESIPKEYRSKSKNIEVETCKEVAELAKSGDRLAIKIINNAGKYLGIAVSNLINLLNPEKIILGGGLIKIGDLLLEPMKETIKEYAYPELLKPVEIKISNLNDNAGALGAAVLAMDKIFKFPFLKLSSGEA</sequence>
<proteinExistence type="inferred from homology"/>
<dbReference type="PANTHER" id="PTHR18964">
    <property type="entry name" value="ROK (REPRESSOR, ORF, KINASE) FAMILY"/>
    <property type="match status" value="1"/>
</dbReference>
<organism evidence="2 3">
    <name type="scientific">Candidatus Desantisbacteria bacterium CG07_land_8_20_14_0_80_39_15</name>
    <dbReference type="NCBI Taxonomy" id="1974549"/>
    <lineage>
        <taxon>Bacteria</taxon>
        <taxon>Candidatus Desantisiibacteriota</taxon>
    </lineage>
</organism>
<comment type="caution">
    <text evidence="2">The sequence shown here is derived from an EMBL/GenBank/DDBJ whole genome shotgun (WGS) entry which is preliminary data.</text>
</comment>